<feature type="compositionally biased region" description="Low complexity" evidence="1">
    <location>
        <begin position="1"/>
        <end position="22"/>
    </location>
</feature>
<evidence type="ECO:0000256" key="1">
    <source>
        <dbReference type="SAM" id="MobiDB-lite"/>
    </source>
</evidence>
<sequence>MTATLQPTTPTPPATSTDDPLTQVRPRILPCLPVLRRENNAVQLGLDRRHGVLLDRLSPDQVKTVLRLDGGHTVADLHELAPPEQVDQVLDLLTEAGLLDQPVGPGAGGRLRSDRATWALRTGSPPETLIALREHAAVQVRGRGRLATAIAGLLATAGVGHVQVETSGAVDVDDLGCGFTETDIGRPRAEAARAHLLRCAPSVRTEALAGRRRPDLVVLTDWHAPDAELLGRLMTDRVPHLAVRVSEGVGYVGPFVRAGRGACLQCVELHRGTADPHWPRVSAQLLWHSPPPELSCAQATAALAATQVLLALSWPDSGRVPPPSWSAVLEIDPINASMGKEVLTPHPDCPCGAGSPHADYM</sequence>
<reference evidence="3 4" key="1">
    <citation type="submission" date="2020-08" db="EMBL/GenBank/DDBJ databases">
        <title>Sequencing the genomes of 1000 actinobacteria strains.</title>
        <authorList>
            <person name="Klenk H.-P."/>
        </authorList>
    </citation>
    <scope>NUCLEOTIDE SEQUENCE [LARGE SCALE GENOMIC DNA]</scope>
    <source>
        <strain evidence="3 4">DSM 44230</strain>
    </source>
</reference>
<dbReference type="InterPro" id="IPR000594">
    <property type="entry name" value="ThiF_NAD_FAD-bd"/>
</dbReference>
<proteinExistence type="predicted"/>
<accession>A0A7W7FYN0</accession>
<dbReference type="RefSeq" id="WP_185009863.1">
    <property type="nucleotide sequence ID" value="NZ_BAAAUI010000072.1"/>
</dbReference>
<comment type="caution">
    <text evidence="3">The sequence shown here is derived from an EMBL/GenBank/DDBJ whole genome shotgun (WGS) entry which is preliminary data.</text>
</comment>
<protein>
    <submittedName>
        <fullName evidence="3">Bacteriocin biosynthesis cyclodehydratase domain-containing protein</fullName>
    </submittedName>
</protein>
<evidence type="ECO:0000259" key="2">
    <source>
        <dbReference type="Pfam" id="PF00899"/>
    </source>
</evidence>
<dbReference type="SUPFAM" id="SSF69572">
    <property type="entry name" value="Activating enzymes of the ubiquitin-like proteins"/>
    <property type="match status" value="1"/>
</dbReference>
<gene>
    <name evidence="3" type="ORF">HNR67_008625</name>
</gene>
<dbReference type="Proteomes" id="UP000533598">
    <property type="component" value="Unassembled WGS sequence"/>
</dbReference>
<keyword evidence="4" id="KW-1185">Reference proteome</keyword>
<dbReference type="InterPro" id="IPR035985">
    <property type="entry name" value="Ubiquitin-activating_enz"/>
</dbReference>
<dbReference type="EMBL" id="JACHMH010000001">
    <property type="protein sequence ID" value="MBB4682507.1"/>
    <property type="molecule type" value="Genomic_DNA"/>
</dbReference>
<feature type="domain" description="THIF-type NAD/FAD binding fold" evidence="2">
    <location>
        <begin position="135"/>
        <end position="266"/>
    </location>
</feature>
<dbReference type="Gene3D" id="3.40.50.720">
    <property type="entry name" value="NAD(P)-binding Rossmann-like Domain"/>
    <property type="match status" value="1"/>
</dbReference>
<dbReference type="Pfam" id="PF00899">
    <property type="entry name" value="ThiF"/>
    <property type="match status" value="1"/>
</dbReference>
<feature type="region of interest" description="Disordered" evidence="1">
    <location>
        <begin position="1"/>
        <end position="24"/>
    </location>
</feature>
<dbReference type="InterPro" id="IPR022291">
    <property type="entry name" value="Bacteriocin_synth_cyclodeHase"/>
</dbReference>
<evidence type="ECO:0000313" key="3">
    <source>
        <dbReference type="EMBL" id="MBB4682507.1"/>
    </source>
</evidence>
<name>A0A7W7FYN0_9PSEU</name>
<dbReference type="GO" id="GO:0008641">
    <property type="term" value="F:ubiquitin-like modifier activating enzyme activity"/>
    <property type="evidence" value="ECO:0007669"/>
    <property type="project" value="InterPro"/>
</dbReference>
<evidence type="ECO:0000313" key="4">
    <source>
        <dbReference type="Proteomes" id="UP000533598"/>
    </source>
</evidence>
<dbReference type="AlphaFoldDB" id="A0A7W7FYN0"/>
<dbReference type="NCBIfam" id="TIGR03882">
    <property type="entry name" value="cyclo_dehyd_2"/>
    <property type="match status" value="1"/>
</dbReference>
<organism evidence="3 4">
    <name type="scientific">Crossiella cryophila</name>
    <dbReference type="NCBI Taxonomy" id="43355"/>
    <lineage>
        <taxon>Bacteria</taxon>
        <taxon>Bacillati</taxon>
        <taxon>Actinomycetota</taxon>
        <taxon>Actinomycetes</taxon>
        <taxon>Pseudonocardiales</taxon>
        <taxon>Pseudonocardiaceae</taxon>
        <taxon>Crossiella</taxon>
    </lineage>
</organism>